<accession>A0A6B9Y0Y6</accession>
<protein>
    <submittedName>
        <fullName evidence="1">Uncharacterized protein</fullName>
    </submittedName>
</protein>
<dbReference type="Proteomes" id="UP000465071">
    <property type="component" value="Segment"/>
</dbReference>
<dbReference type="EMBL" id="MN882610">
    <property type="protein sequence ID" value="QHS01723.1"/>
    <property type="molecule type" value="Genomic_DNA"/>
</dbReference>
<evidence type="ECO:0000313" key="2">
    <source>
        <dbReference type="Proteomes" id="UP000465071"/>
    </source>
</evidence>
<proteinExistence type="predicted"/>
<keyword evidence="2" id="KW-1185">Reference proteome</keyword>
<name>A0A6B9Y0Y6_9CAUD</name>
<sequence length="46" mass="5287">MKDLVINLGDGSENDLEPRLYQYMTNLALEKGIEWAVENAWGENDM</sequence>
<organism evidence="1 2">
    <name type="scientific">Enterobacter phage vB_EclM_CIP9</name>
    <dbReference type="NCBI Taxonomy" id="2696340"/>
    <lineage>
        <taxon>Viruses</taxon>
        <taxon>Duplodnaviria</taxon>
        <taxon>Heunggongvirae</taxon>
        <taxon>Uroviricota</taxon>
        <taxon>Caudoviricetes</taxon>
        <taxon>Pantevenvirales</taxon>
        <taxon>Straboviridae</taxon>
        <taxon>Tevenvirinae</taxon>
        <taxon>Kanagawavirus</taxon>
        <taxon>Kanagawavirus cipnine</taxon>
    </lineage>
</organism>
<gene>
    <name evidence="1" type="ORF">CPT_CIP9_187</name>
</gene>
<evidence type="ECO:0000313" key="1">
    <source>
        <dbReference type="EMBL" id="QHS01723.1"/>
    </source>
</evidence>
<reference evidence="2" key="1">
    <citation type="submission" date="2019-12" db="EMBL/GenBank/DDBJ databases">
        <authorList>
            <person name="Wang K."/>
            <person name="Tamayo M.G."/>
            <person name="Penner T.V."/>
            <person name="Cook B.W.M."/>
            <person name="Court D.A."/>
            <person name="Theriault S.S."/>
        </authorList>
    </citation>
    <scope>NUCLEOTIDE SEQUENCE [LARGE SCALE GENOMIC DNA]</scope>
</reference>